<gene>
    <name evidence="3" type="ORF">AKJ09_07964</name>
</gene>
<dbReference type="AlphaFoldDB" id="A0A0K1Q653"/>
<proteinExistence type="predicted"/>
<feature type="transmembrane region" description="Helical" evidence="2">
    <location>
        <begin position="34"/>
        <end position="53"/>
    </location>
</feature>
<keyword evidence="2" id="KW-0472">Membrane</keyword>
<keyword evidence="2" id="KW-0812">Transmembrane</keyword>
<keyword evidence="2" id="KW-1133">Transmembrane helix</keyword>
<dbReference type="STRING" id="1391654.AKJ09_07964"/>
<dbReference type="PANTHER" id="PTHR38831">
    <property type="entry name" value="TYPE II SECRETION SYSTEM PROTEIN K"/>
    <property type="match status" value="1"/>
</dbReference>
<dbReference type="SUPFAM" id="SSF158544">
    <property type="entry name" value="GspK insert domain-like"/>
    <property type="match status" value="1"/>
</dbReference>
<dbReference type="GO" id="GO:0016020">
    <property type="term" value="C:membrane"/>
    <property type="evidence" value="ECO:0007669"/>
    <property type="project" value="InterPro"/>
</dbReference>
<dbReference type="InterPro" id="IPR038072">
    <property type="entry name" value="GspK_central_sf"/>
</dbReference>
<feature type="compositionally biased region" description="Low complexity" evidence="1">
    <location>
        <begin position="437"/>
        <end position="470"/>
    </location>
</feature>
<dbReference type="GO" id="GO:0009306">
    <property type="term" value="P:protein secretion"/>
    <property type="evidence" value="ECO:0007669"/>
    <property type="project" value="InterPro"/>
</dbReference>
<dbReference type="KEGG" id="llu:AKJ09_07964"/>
<feature type="region of interest" description="Disordered" evidence="1">
    <location>
        <begin position="431"/>
        <end position="477"/>
    </location>
</feature>
<dbReference type="Gene3D" id="1.10.40.60">
    <property type="entry name" value="EpsJ-like"/>
    <property type="match status" value="1"/>
</dbReference>
<dbReference type="RefSeq" id="WP_146652428.1">
    <property type="nucleotide sequence ID" value="NZ_CP012333.1"/>
</dbReference>
<dbReference type="PANTHER" id="PTHR38831:SF2">
    <property type="entry name" value="TYPE II SECRETION SYSTEM PROTEIN K"/>
    <property type="match status" value="1"/>
</dbReference>
<accession>A0A0K1Q653</accession>
<evidence type="ECO:0000313" key="3">
    <source>
        <dbReference type="EMBL" id="AKV01301.1"/>
    </source>
</evidence>
<evidence type="ECO:0000256" key="1">
    <source>
        <dbReference type="SAM" id="MobiDB-lite"/>
    </source>
</evidence>
<reference evidence="3 4" key="1">
    <citation type="submission" date="2015-08" db="EMBL/GenBank/DDBJ databases">
        <authorList>
            <person name="Babu N.S."/>
            <person name="Beckwith C.J."/>
            <person name="Beseler K.G."/>
            <person name="Brison A."/>
            <person name="Carone J.V."/>
            <person name="Caskin T.P."/>
            <person name="Diamond M."/>
            <person name="Durham M.E."/>
            <person name="Foxe J.M."/>
            <person name="Go M."/>
            <person name="Henderson B.A."/>
            <person name="Jones I.B."/>
            <person name="McGettigan J.A."/>
            <person name="Micheletti S.J."/>
            <person name="Nasrallah M.E."/>
            <person name="Ortiz D."/>
            <person name="Piller C.R."/>
            <person name="Privatt S.R."/>
            <person name="Schneider S.L."/>
            <person name="Sharp S."/>
            <person name="Smith T.C."/>
            <person name="Stanton J.D."/>
            <person name="Ullery H.E."/>
            <person name="Wilson R.J."/>
            <person name="Serrano M.G."/>
            <person name="Buck G."/>
            <person name="Lee V."/>
            <person name="Wang Y."/>
            <person name="Carvalho R."/>
            <person name="Voegtly L."/>
            <person name="Shi R."/>
            <person name="Duckworth R."/>
            <person name="Johnson A."/>
            <person name="Loviza R."/>
            <person name="Walstead R."/>
            <person name="Shah Z."/>
            <person name="Kiflezghi M."/>
            <person name="Wade K."/>
            <person name="Ball S.L."/>
            <person name="Bradley K.W."/>
            <person name="Asai D.J."/>
            <person name="Bowman C.A."/>
            <person name="Russell D.A."/>
            <person name="Pope W.H."/>
            <person name="Jacobs-Sera D."/>
            <person name="Hendrix R.W."/>
            <person name="Hatfull G.F."/>
        </authorList>
    </citation>
    <scope>NUCLEOTIDE SEQUENCE [LARGE SCALE GENOMIC DNA]</scope>
    <source>
        <strain evidence="3 4">DSM 27648</strain>
    </source>
</reference>
<dbReference type="OrthoDB" id="5491068at2"/>
<dbReference type="InterPro" id="IPR005628">
    <property type="entry name" value="GspK"/>
</dbReference>
<dbReference type="Proteomes" id="UP000064967">
    <property type="component" value="Chromosome"/>
</dbReference>
<organism evidence="3 4">
    <name type="scientific">Labilithrix luteola</name>
    <dbReference type="NCBI Taxonomy" id="1391654"/>
    <lineage>
        <taxon>Bacteria</taxon>
        <taxon>Pseudomonadati</taxon>
        <taxon>Myxococcota</taxon>
        <taxon>Polyangia</taxon>
        <taxon>Polyangiales</taxon>
        <taxon>Labilitrichaceae</taxon>
        <taxon>Labilithrix</taxon>
    </lineage>
</organism>
<name>A0A0K1Q653_9BACT</name>
<dbReference type="EMBL" id="CP012333">
    <property type="protein sequence ID" value="AKV01301.1"/>
    <property type="molecule type" value="Genomic_DNA"/>
</dbReference>
<evidence type="ECO:0008006" key="5">
    <source>
        <dbReference type="Google" id="ProtNLM"/>
    </source>
</evidence>
<protein>
    <recommendedName>
        <fullName evidence="5">General secretion pathway protein K</fullName>
    </recommendedName>
</protein>
<sequence length="491" mass="53289">MKRPLSSFFARRARVAKPLRGAAARRARRRRKEAGIALVMVMGAIAILTVMLAEFQDETSAELAAATGQRDGLQAEYMAKSAVNLARLLIASEPTLRKAIAPLFMMMKKTPPQLPVWEFSDRLLGAFNDEEASKDFARTAGIDVSLGKNLGMPGGRWELVIVDEDAKINANQGAQNIAAQMRLGREIMGLISPLQYSTLFEQRDGSGQFNDRLTVCQAIIDWSDPDEQGFNCDIAAMATAQASGIEDAWYQLLPNKPYRRKNAPYDSLEELHMVRGISEDFWATFVDPEPTNPKKRVMTVWGTGQVNVNSANAQTLLGVICSGAPEADICTNADQAATFLAGVTMARGVTMGAPLFGSTKDFINAMQGKGQLGPLLATLGMKPVAFKSPKDFENSITTESKVFSIYAVGIKKGYRRETRVSIHAVADFRNAPQLGATPTTGTQQQGTQQQPGTQQQGTTQQSTTTTSSSQDAITAAMQPSTGGQIVYYRVE</sequence>
<keyword evidence="4" id="KW-1185">Reference proteome</keyword>
<evidence type="ECO:0000313" key="4">
    <source>
        <dbReference type="Proteomes" id="UP000064967"/>
    </source>
</evidence>
<evidence type="ECO:0000256" key="2">
    <source>
        <dbReference type="SAM" id="Phobius"/>
    </source>
</evidence>